<protein>
    <submittedName>
        <fullName evidence="1">Uncharacterized protein</fullName>
    </submittedName>
</protein>
<proteinExistence type="predicted"/>
<reference evidence="1" key="1">
    <citation type="submission" date="2025-08" db="UniProtKB">
        <authorList>
            <consortium name="Ensembl"/>
        </authorList>
    </citation>
    <scope>IDENTIFICATION</scope>
</reference>
<reference evidence="1" key="2">
    <citation type="submission" date="2025-09" db="UniProtKB">
        <authorList>
            <consortium name="Ensembl"/>
        </authorList>
    </citation>
    <scope>IDENTIFICATION</scope>
</reference>
<dbReference type="AlphaFoldDB" id="A0A8C5IKQ7"/>
<accession>A0A8C5IKQ7</accession>
<evidence type="ECO:0000313" key="1">
    <source>
        <dbReference type="Ensembl" id="ENSJHYP00000005232.1"/>
    </source>
</evidence>
<evidence type="ECO:0000313" key="2">
    <source>
        <dbReference type="Proteomes" id="UP000694408"/>
    </source>
</evidence>
<keyword evidence="2" id="KW-1185">Reference proteome</keyword>
<name>A0A8C5IKQ7_JUNHY</name>
<organism evidence="1 2">
    <name type="scientific">Junco hyemalis</name>
    <name type="common">Dark-eyed junco</name>
    <dbReference type="NCBI Taxonomy" id="40217"/>
    <lineage>
        <taxon>Eukaryota</taxon>
        <taxon>Metazoa</taxon>
        <taxon>Chordata</taxon>
        <taxon>Craniata</taxon>
        <taxon>Vertebrata</taxon>
        <taxon>Euteleostomi</taxon>
        <taxon>Archelosauria</taxon>
        <taxon>Archosauria</taxon>
        <taxon>Dinosauria</taxon>
        <taxon>Saurischia</taxon>
        <taxon>Theropoda</taxon>
        <taxon>Coelurosauria</taxon>
        <taxon>Aves</taxon>
        <taxon>Neognathae</taxon>
        <taxon>Neoaves</taxon>
        <taxon>Telluraves</taxon>
        <taxon>Australaves</taxon>
        <taxon>Passeriformes</taxon>
        <taxon>Passerellidae</taxon>
        <taxon>Junco</taxon>
    </lineage>
</organism>
<sequence>FKVCGDHIYGELRENLTTQRQIMITERYPANTVPVNVFLNLCISFQLLIRSEKYVDCYFVSL</sequence>
<dbReference type="Ensembl" id="ENSJHYT00000006430.1">
    <property type="protein sequence ID" value="ENSJHYP00000005232.1"/>
    <property type="gene ID" value="ENSJHYG00000004289.1"/>
</dbReference>
<dbReference type="Proteomes" id="UP000694408">
    <property type="component" value="Unplaced"/>
</dbReference>